<dbReference type="SUPFAM" id="SSF47473">
    <property type="entry name" value="EF-hand"/>
    <property type="match status" value="1"/>
</dbReference>
<dbReference type="PROSITE" id="PS00018">
    <property type="entry name" value="EF_HAND_1"/>
    <property type="match status" value="1"/>
</dbReference>
<dbReference type="AlphaFoldDB" id="A0AAD9NYM2"/>
<evidence type="ECO:0000256" key="3">
    <source>
        <dbReference type="ARBA" id="ARBA00022723"/>
    </source>
</evidence>
<dbReference type="PROSITE" id="PS50222">
    <property type="entry name" value="EF_HAND_2"/>
    <property type="match status" value="3"/>
</dbReference>
<keyword evidence="5" id="KW-0106">Calcium</keyword>
<comment type="similarity">
    <text evidence="1">Belongs to the recoverin family.</text>
</comment>
<keyword evidence="2" id="KW-0519">Myristate</keyword>
<comment type="caution">
    <text evidence="8">The sequence shown here is derived from an EMBL/GenBank/DDBJ whole genome shotgun (WGS) entry which is preliminary data.</text>
</comment>
<evidence type="ECO:0000256" key="5">
    <source>
        <dbReference type="ARBA" id="ARBA00022837"/>
    </source>
</evidence>
<sequence>MSSHGDARAFAEHLFRGYDTDGDGEIDFQEFMCTLSISTKGEPEEKLAWAFQMYDVNGDGSLTMNEAVEIISATQRMRGEHSREAAEDIAQQIFVHMDKDRNAVLSQEEFIRGAQNTPAVMELLQSRPS</sequence>
<keyword evidence="3" id="KW-0479">Metal-binding</keyword>
<dbReference type="Pfam" id="PF00036">
    <property type="entry name" value="EF-hand_1"/>
    <property type="match status" value="1"/>
</dbReference>
<dbReference type="EMBL" id="JAODUO010000250">
    <property type="protein sequence ID" value="KAK2184854.1"/>
    <property type="molecule type" value="Genomic_DNA"/>
</dbReference>
<dbReference type="GO" id="GO:0005509">
    <property type="term" value="F:calcium ion binding"/>
    <property type="evidence" value="ECO:0007669"/>
    <property type="project" value="InterPro"/>
</dbReference>
<keyword evidence="6" id="KW-0449">Lipoprotein</keyword>
<evidence type="ECO:0000313" key="9">
    <source>
        <dbReference type="Proteomes" id="UP001209878"/>
    </source>
</evidence>
<dbReference type="SMART" id="SM00054">
    <property type="entry name" value="EFh"/>
    <property type="match status" value="3"/>
</dbReference>
<evidence type="ECO:0000313" key="8">
    <source>
        <dbReference type="EMBL" id="KAK2184854.1"/>
    </source>
</evidence>
<organism evidence="8 9">
    <name type="scientific">Ridgeia piscesae</name>
    <name type="common">Tubeworm</name>
    <dbReference type="NCBI Taxonomy" id="27915"/>
    <lineage>
        <taxon>Eukaryota</taxon>
        <taxon>Metazoa</taxon>
        <taxon>Spiralia</taxon>
        <taxon>Lophotrochozoa</taxon>
        <taxon>Annelida</taxon>
        <taxon>Polychaeta</taxon>
        <taxon>Sedentaria</taxon>
        <taxon>Canalipalpata</taxon>
        <taxon>Sabellida</taxon>
        <taxon>Siboglinidae</taxon>
        <taxon>Ridgeia</taxon>
    </lineage>
</organism>
<feature type="domain" description="EF-hand" evidence="7">
    <location>
        <begin position="42"/>
        <end position="77"/>
    </location>
</feature>
<dbReference type="PANTHER" id="PTHR23055">
    <property type="entry name" value="CALCIUM BINDING PROTEINS"/>
    <property type="match status" value="1"/>
</dbReference>
<dbReference type="CDD" id="cd00051">
    <property type="entry name" value="EFh"/>
    <property type="match status" value="2"/>
</dbReference>
<protein>
    <recommendedName>
        <fullName evidence="7">EF-hand domain-containing protein</fullName>
    </recommendedName>
</protein>
<proteinExistence type="inferred from homology"/>
<feature type="domain" description="EF-hand" evidence="7">
    <location>
        <begin position="85"/>
        <end position="120"/>
    </location>
</feature>
<name>A0AAD9NYM2_RIDPI</name>
<dbReference type="PRINTS" id="PR00450">
    <property type="entry name" value="RECOVERIN"/>
</dbReference>
<dbReference type="InterPro" id="IPR018247">
    <property type="entry name" value="EF_Hand_1_Ca_BS"/>
</dbReference>
<dbReference type="InterPro" id="IPR011992">
    <property type="entry name" value="EF-hand-dom_pair"/>
</dbReference>
<dbReference type="InterPro" id="IPR002048">
    <property type="entry name" value="EF_hand_dom"/>
</dbReference>
<feature type="domain" description="EF-hand" evidence="7">
    <location>
        <begin position="6"/>
        <end position="41"/>
    </location>
</feature>
<evidence type="ECO:0000256" key="1">
    <source>
        <dbReference type="ARBA" id="ARBA00006049"/>
    </source>
</evidence>
<dbReference type="InterPro" id="IPR028846">
    <property type="entry name" value="Recoverin"/>
</dbReference>
<dbReference type="Proteomes" id="UP001209878">
    <property type="component" value="Unassembled WGS sequence"/>
</dbReference>
<keyword evidence="4" id="KW-0677">Repeat</keyword>
<gene>
    <name evidence="8" type="ORF">NP493_250g03009</name>
</gene>
<dbReference type="Pfam" id="PF13499">
    <property type="entry name" value="EF-hand_7"/>
    <property type="match status" value="1"/>
</dbReference>
<dbReference type="Gene3D" id="1.10.238.10">
    <property type="entry name" value="EF-hand"/>
    <property type="match status" value="1"/>
</dbReference>
<dbReference type="PANTHER" id="PTHR23055:SF178">
    <property type="entry name" value="NEUROCALCIN HOMOLOG"/>
    <property type="match status" value="1"/>
</dbReference>
<evidence type="ECO:0000259" key="7">
    <source>
        <dbReference type="PROSITE" id="PS50222"/>
    </source>
</evidence>
<reference evidence="8" key="1">
    <citation type="journal article" date="2023" name="Mol. Biol. Evol.">
        <title>Third-Generation Sequencing Reveals the Adaptive Role of the Epigenome in Three Deep-Sea Polychaetes.</title>
        <authorList>
            <person name="Perez M."/>
            <person name="Aroh O."/>
            <person name="Sun Y."/>
            <person name="Lan Y."/>
            <person name="Juniper S.K."/>
            <person name="Young C.R."/>
            <person name="Angers B."/>
            <person name="Qian P.Y."/>
        </authorList>
    </citation>
    <scope>NUCLEOTIDE SEQUENCE</scope>
    <source>
        <strain evidence="8">R07B-5</strain>
    </source>
</reference>
<evidence type="ECO:0000256" key="6">
    <source>
        <dbReference type="ARBA" id="ARBA00023288"/>
    </source>
</evidence>
<evidence type="ECO:0000256" key="2">
    <source>
        <dbReference type="ARBA" id="ARBA00022707"/>
    </source>
</evidence>
<evidence type="ECO:0000256" key="4">
    <source>
        <dbReference type="ARBA" id="ARBA00022737"/>
    </source>
</evidence>
<accession>A0AAD9NYM2</accession>
<keyword evidence="9" id="KW-1185">Reference proteome</keyword>